<evidence type="ECO:0000313" key="1">
    <source>
        <dbReference type="EMBL" id="EAV40699.1"/>
    </source>
</evidence>
<sequence>MVDILGAVLTDVLDAVDAAWAEALSNGVHFAGVVLNILARRQEPEAPVTITTPDALRLNCEPAANCDLYDSLRRQTNGTISCAERNVTAKALRDGGGL</sequence>
<dbReference type="eggNOG" id="COG4584">
    <property type="taxonomic scope" value="Bacteria"/>
</dbReference>
<organism evidence="1 2">
    <name type="scientific">Roseibium aggregatum (strain ATCC 25650 / DSM 13394 / JCM 20685 / NBRC 16684 / NCIMB 2208 / IAM 12614 / B1)</name>
    <name type="common">Stappia aggregata</name>
    <dbReference type="NCBI Taxonomy" id="384765"/>
    <lineage>
        <taxon>Bacteria</taxon>
        <taxon>Pseudomonadati</taxon>
        <taxon>Pseudomonadota</taxon>
        <taxon>Alphaproteobacteria</taxon>
        <taxon>Hyphomicrobiales</taxon>
        <taxon>Stappiaceae</taxon>
        <taxon>Roseibium</taxon>
    </lineage>
</organism>
<name>A0P2P6_ROSAI</name>
<protein>
    <submittedName>
        <fullName evidence="1">Putative transposase</fullName>
    </submittedName>
</protein>
<gene>
    <name evidence="1" type="ORF">SIAM614_00617</name>
</gene>
<proteinExistence type="predicted"/>
<accession>A0P2P6</accession>
<evidence type="ECO:0000313" key="2">
    <source>
        <dbReference type="Proteomes" id="UP000004848"/>
    </source>
</evidence>
<reference evidence="1 2" key="1">
    <citation type="submission" date="2006-05" db="EMBL/GenBank/DDBJ databases">
        <authorList>
            <person name="King G."/>
            <person name="Ferriera S."/>
            <person name="Johnson J."/>
            <person name="Kravitz S."/>
            <person name="Beeson K."/>
            <person name="Sutton G."/>
            <person name="Rogers Y.-H."/>
            <person name="Friedman R."/>
            <person name="Frazier M."/>
            <person name="Venter J.C."/>
        </authorList>
    </citation>
    <scope>NUCLEOTIDE SEQUENCE [LARGE SCALE GENOMIC DNA]</scope>
    <source>
        <strain evidence="2">ATCC 25650 / DSM 13394 / JCM 20685 / NBRC 16684 / NCIMB 2208 / IAM 12614 / B1</strain>
    </source>
</reference>
<comment type="caution">
    <text evidence="1">The sequence shown here is derived from an EMBL/GenBank/DDBJ whole genome shotgun (WGS) entry which is preliminary data.</text>
</comment>
<dbReference type="Proteomes" id="UP000004848">
    <property type="component" value="Unassembled WGS sequence"/>
</dbReference>
<dbReference type="AlphaFoldDB" id="A0P2P6"/>
<dbReference type="EMBL" id="AAUW01000027">
    <property type="protein sequence ID" value="EAV40699.1"/>
    <property type="molecule type" value="Genomic_DNA"/>
</dbReference>